<evidence type="ECO:0000313" key="4">
    <source>
        <dbReference type="EMBL" id="KAG2484498.1"/>
    </source>
</evidence>
<dbReference type="GO" id="GO:0016020">
    <property type="term" value="C:membrane"/>
    <property type="evidence" value="ECO:0007669"/>
    <property type="project" value="UniProtKB-SubCell"/>
</dbReference>
<dbReference type="InterPro" id="IPR036719">
    <property type="entry name" value="Neuro-gated_channel_TM_sf"/>
</dbReference>
<feature type="transmembrane region" description="Helical" evidence="3">
    <location>
        <begin position="314"/>
        <end position="333"/>
    </location>
</feature>
<protein>
    <submittedName>
        <fullName evidence="4">Uncharacterized protein</fullName>
    </submittedName>
</protein>
<dbReference type="InterPro" id="IPR036734">
    <property type="entry name" value="Neur_chan_lig-bd_sf"/>
</dbReference>
<dbReference type="OrthoDB" id="2016799at2759"/>
<comment type="subcellular location">
    <subcellularLocation>
        <location evidence="1">Membrane</location>
        <topology evidence="1">Multi-pass membrane protein</topology>
    </subcellularLocation>
</comment>
<feature type="compositionally biased region" description="Gly residues" evidence="2">
    <location>
        <begin position="578"/>
        <end position="602"/>
    </location>
</feature>
<feature type="transmembrane region" description="Helical" evidence="3">
    <location>
        <begin position="339"/>
        <end position="360"/>
    </location>
</feature>
<feature type="region of interest" description="Disordered" evidence="2">
    <location>
        <begin position="613"/>
        <end position="632"/>
    </location>
</feature>
<dbReference type="Gene3D" id="2.70.170.10">
    <property type="entry name" value="Neurotransmitter-gated ion-channel ligand-binding domain"/>
    <property type="match status" value="1"/>
</dbReference>
<dbReference type="GO" id="GO:0005230">
    <property type="term" value="F:extracellular ligand-gated monoatomic ion channel activity"/>
    <property type="evidence" value="ECO:0007669"/>
    <property type="project" value="InterPro"/>
</dbReference>
<keyword evidence="5" id="KW-1185">Reference proteome</keyword>
<dbReference type="EMBL" id="JAEHOE010000149">
    <property type="protein sequence ID" value="KAG2484498.1"/>
    <property type="molecule type" value="Genomic_DNA"/>
</dbReference>
<organism evidence="4 5">
    <name type="scientific">Edaphochlamys debaryana</name>
    <dbReference type="NCBI Taxonomy" id="47281"/>
    <lineage>
        <taxon>Eukaryota</taxon>
        <taxon>Viridiplantae</taxon>
        <taxon>Chlorophyta</taxon>
        <taxon>core chlorophytes</taxon>
        <taxon>Chlorophyceae</taxon>
        <taxon>CS clade</taxon>
        <taxon>Chlamydomonadales</taxon>
        <taxon>Chlamydomonadales incertae sedis</taxon>
        <taxon>Edaphochlamys</taxon>
    </lineage>
</organism>
<sequence length="766" mass="79675">MPEPFMGSDAAPPPGGPVDVKVSALLERIIGGSGPRQAAWWVILTWPDPTAGAAVEAATGAAVAPNGPPCARSCESGGLASAGCCDRVWLPRLHVLNVVEYPQDQLLRYQINANKTSGIVTWSTRLVATWYSPFDFRAYPFEHQHLLLELGLADSQAAQAGLRWEHVAKLNNTPHTKGADLAGWRMKWGKGKLYDSRKCMTEYGVAAPTYNLSGARASGGPAVYESIPASVHHWPNNTGAGTTEPDPCSLGGYTSVYDEGRALFPPVVLVADVMIKRVSSYYVLTNLVPVLLITLVAFVTFFMPTDALGDRMSVVLTMFLSLTAMQFVFDFPPANYINALQQVVLVSYIMIALACVESLIVNRLSTVSYIVGNKRGVVKRYQQLLAKAAFERYLSRELFPHAKGNGAVYTSGVSGGIAGGKPHVVRRGPAGAGGGGKARYGGGGKAGGGGSGVTARREDSAMGGIVIPEEQHVVISIPPPQPSPAPPTPQRAAARASPGRHRRGAAPTSPPSLTNPSPNPTTTTAYPPAAAPINRRATTGSSICSASAEGDGDAEDGGSERGDRVAELYHPHTHTHGSGNGGGNGGHGSDPTAFGGGAGTGTGFSPFASARTQASFSSGAAPGPGAGGTTGTGAGTTAGTAYYPPSDFGDGRSVCSVRSGSTAIGGPMAAAANWRRRLAALGLVGSLKAFLVAACAWVVGVATAPASYYRQCKEDPEFAMFLAARIDKWFCVISFLAYTLAVTVLLVLQVQLGDHKLMLGDRPGNM</sequence>
<dbReference type="InterPro" id="IPR038050">
    <property type="entry name" value="Neuro_actylchol_rec"/>
</dbReference>
<feature type="compositionally biased region" description="Gly residues" evidence="2">
    <location>
        <begin position="622"/>
        <end position="632"/>
    </location>
</feature>
<proteinExistence type="predicted"/>
<evidence type="ECO:0000256" key="1">
    <source>
        <dbReference type="ARBA" id="ARBA00004141"/>
    </source>
</evidence>
<comment type="caution">
    <text evidence="4">The sequence shown here is derived from an EMBL/GenBank/DDBJ whole genome shotgun (WGS) entry which is preliminary data.</text>
</comment>
<evidence type="ECO:0000313" key="5">
    <source>
        <dbReference type="Proteomes" id="UP000612055"/>
    </source>
</evidence>
<keyword evidence="3" id="KW-0812">Transmembrane</keyword>
<feature type="transmembrane region" description="Helical" evidence="3">
    <location>
        <begin position="281"/>
        <end position="302"/>
    </location>
</feature>
<keyword evidence="3" id="KW-1133">Transmembrane helix</keyword>
<dbReference type="Gene3D" id="1.20.58.390">
    <property type="entry name" value="Neurotransmitter-gated ion-channel transmembrane domain"/>
    <property type="match status" value="1"/>
</dbReference>
<feature type="compositionally biased region" description="Gly residues" evidence="2">
    <location>
        <begin position="430"/>
        <end position="452"/>
    </location>
</feature>
<dbReference type="Proteomes" id="UP000612055">
    <property type="component" value="Unassembled WGS sequence"/>
</dbReference>
<feature type="compositionally biased region" description="Low complexity" evidence="2">
    <location>
        <begin position="505"/>
        <end position="532"/>
    </location>
</feature>
<dbReference type="InterPro" id="IPR006201">
    <property type="entry name" value="Neur_channel"/>
</dbReference>
<name>A0A836BRB9_9CHLO</name>
<dbReference type="AlphaFoldDB" id="A0A836BRB9"/>
<reference evidence="4" key="1">
    <citation type="journal article" date="2020" name="bioRxiv">
        <title>Comparative genomics of Chlamydomonas.</title>
        <authorList>
            <person name="Craig R.J."/>
            <person name="Hasan A.R."/>
            <person name="Ness R.W."/>
            <person name="Keightley P.D."/>
        </authorList>
    </citation>
    <scope>NUCLEOTIDE SEQUENCE</scope>
    <source>
        <strain evidence="4">CCAP 11/70</strain>
    </source>
</reference>
<evidence type="ECO:0000256" key="2">
    <source>
        <dbReference type="SAM" id="MobiDB-lite"/>
    </source>
</evidence>
<dbReference type="PANTHER" id="PTHR18945">
    <property type="entry name" value="NEUROTRANSMITTER GATED ION CHANNEL"/>
    <property type="match status" value="1"/>
</dbReference>
<feature type="region of interest" description="Disordered" evidence="2">
    <location>
        <begin position="425"/>
        <end position="456"/>
    </location>
</feature>
<evidence type="ECO:0000256" key="3">
    <source>
        <dbReference type="SAM" id="Phobius"/>
    </source>
</evidence>
<dbReference type="SUPFAM" id="SSF90112">
    <property type="entry name" value="Neurotransmitter-gated ion-channel transmembrane pore"/>
    <property type="match status" value="1"/>
</dbReference>
<dbReference type="GO" id="GO:0004888">
    <property type="term" value="F:transmembrane signaling receptor activity"/>
    <property type="evidence" value="ECO:0007669"/>
    <property type="project" value="InterPro"/>
</dbReference>
<feature type="compositionally biased region" description="Basic and acidic residues" evidence="2">
    <location>
        <begin position="558"/>
        <end position="570"/>
    </location>
</feature>
<gene>
    <name evidence="4" type="ORF">HYH03_016727</name>
</gene>
<accession>A0A836BRB9</accession>
<feature type="transmembrane region" description="Helical" evidence="3">
    <location>
        <begin position="726"/>
        <end position="748"/>
    </location>
</feature>
<keyword evidence="3" id="KW-0472">Membrane</keyword>
<feature type="region of interest" description="Disordered" evidence="2">
    <location>
        <begin position="475"/>
        <end position="608"/>
    </location>
</feature>
<feature type="compositionally biased region" description="Pro residues" evidence="2">
    <location>
        <begin position="477"/>
        <end position="489"/>
    </location>
</feature>
<feature type="transmembrane region" description="Helical" evidence="3">
    <location>
        <begin position="678"/>
        <end position="706"/>
    </location>
</feature>